<dbReference type="InterPro" id="IPR040198">
    <property type="entry name" value="Fido_containing"/>
</dbReference>
<dbReference type="EMBL" id="ATBP01000170">
    <property type="protein sequence ID" value="ETR72223.1"/>
    <property type="molecule type" value="Genomic_DNA"/>
</dbReference>
<evidence type="ECO:0000259" key="4">
    <source>
        <dbReference type="PROSITE" id="PS51459"/>
    </source>
</evidence>
<feature type="active site" evidence="1">
    <location>
        <position position="186"/>
    </location>
</feature>
<gene>
    <name evidence="5" type="ORF">OMM_01889</name>
</gene>
<evidence type="ECO:0000256" key="3">
    <source>
        <dbReference type="PIRSR" id="PIRSR640198-3"/>
    </source>
</evidence>
<dbReference type="Proteomes" id="UP000189670">
    <property type="component" value="Unassembled WGS sequence"/>
</dbReference>
<feature type="domain" description="Fido" evidence="4">
    <location>
        <begin position="97"/>
        <end position="254"/>
    </location>
</feature>
<keyword evidence="2" id="KW-0067">ATP-binding</keyword>
<dbReference type="SUPFAM" id="SSF140931">
    <property type="entry name" value="Fic-like"/>
    <property type="match status" value="1"/>
</dbReference>
<evidence type="ECO:0000256" key="1">
    <source>
        <dbReference type="PIRSR" id="PIRSR640198-1"/>
    </source>
</evidence>
<dbReference type="Pfam" id="PF02661">
    <property type="entry name" value="Fic"/>
    <property type="match status" value="1"/>
</dbReference>
<protein>
    <submittedName>
        <fullName evidence="5">AsnC family regulatory protein</fullName>
    </submittedName>
</protein>
<evidence type="ECO:0000313" key="6">
    <source>
        <dbReference type="Proteomes" id="UP000189670"/>
    </source>
</evidence>
<sequence>MNNQILKLIAEIDEFKGFWKGINISNQEMLSRFRIIATIESIGSSTRIEGAMLTDREVEAILEGLNTNSFQNRDEQEVAGYADAIRQIYSSYSEINLTENNIKYLHKLLMNYSTKDHWHMGAYKKNPNHVAVFKNGKQTQIIFETASPFETPYKMNELINDCQKKFNEAHPLIVISEFVLRFLAIHPFQDGNGRLSRILTNLLLIKYGYDYVQYSSHERIIEANKKQYYISLRKSQQALKESQPEFIWTVFFLEVLKKQKDSLLEKNSTRKTCGYITLIILKNYRTC</sequence>
<dbReference type="GO" id="GO:0005524">
    <property type="term" value="F:ATP binding"/>
    <property type="evidence" value="ECO:0007669"/>
    <property type="project" value="UniProtKB-KW"/>
</dbReference>
<accession>A0A1V1PBS6</accession>
<feature type="binding site" evidence="2">
    <location>
        <begin position="228"/>
        <end position="229"/>
    </location>
    <ligand>
        <name>ATP</name>
        <dbReference type="ChEBI" id="CHEBI:30616"/>
    </ligand>
</feature>
<evidence type="ECO:0000256" key="2">
    <source>
        <dbReference type="PIRSR" id="PIRSR640198-2"/>
    </source>
</evidence>
<feature type="site" description="Important for autoinhibition of adenylyltransferase activity" evidence="3">
    <location>
        <position position="49"/>
    </location>
</feature>
<keyword evidence="2" id="KW-0547">Nucleotide-binding</keyword>
<dbReference type="PROSITE" id="PS51459">
    <property type="entry name" value="FIDO"/>
    <property type="match status" value="1"/>
</dbReference>
<reference evidence="6" key="1">
    <citation type="submission" date="2012-11" db="EMBL/GenBank/DDBJ databases">
        <authorList>
            <person name="Lucero-Rivera Y.E."/>
            <person name="Tovar-Ramirez D."/>
        </authorList>
    </citation>
    <scope>NUCLEOTIDE SEQUENCE [LARGE SCALE GENOMIC DNA]</scope>
    <source>
        <strain evidence="6">Araruama</strain>
    </source>
</reference>
<dbReference type="Gene3D" id="1.10.3290.10">
    <property type="entry name" value="Fido-like domain"/>
    <property type="match status" value="1"/>
</dbReference>
<organism evidence="5 6">
    <name type="scientific">Candidatus Magnetoglobus multicellularis str. Araruama</name>
    <dbReference type="NCBI Taxonomy" id="890399"/>
    <lineage>
        <taxon>Bacteria</taxon>
        <taxon>Pseudomonadati</taxon>
        <taxon>Thermodesulfobacteriota</taxon>
        <taxon>Desulfobacteria</taxon>
        <taxon>Desulfobacterales</taxon>
        <taxon>Desulfobacteraceae</taxon>
        <taxon>Candidatus Magnetoglobus</taxon>
    </lineage>
</organism>
<evidence type="ECO:0000313" key="5">
    <source>
        <dbReference type="EMBL" id="ETR72223.1"/>
    </source>
</evidence>
<dbReference type="PANTHER" id="PTHR13504">
    <property type="entry name" value="FIDO DOMAIN-CONTAINING PROTEIN DDB_G0283145"/>
    <property type="match status" value="1"/>
</dbReference>
<dbReference type="AlphaFoldDB" id="A0A1V1PBS6"/>
<name>A0A1V1PBS6_9BACT</name>
<dbReference type="InterPro" id="IPR036597">
    <property type="entry name" value="Fido-like_dom_sf"/>
</dbReference>
<dbReference type="PANTHER" id="PTHR13504:SF38">
    <property type="entry name" value="FIDO DOMAIN-CONTAINING PROTEIN"/>
    <property type="match status" value="1"/>
</dbReference>
<proteinExistence type="predicted"/>
<dbReference type="InterPro" id="IPR003812">
    <property type="entry name" value="Fido"/>
</dbReference>
<comment type="caution">
    <text evidence="5">The sequence shown here is derived from an EMBL/GenBank/DDBJ whole genome shotgun (WGS) entry which is preliminary data.</text>
</comment>
<feature type="binding site" evidence="2">
    <location>
        <begin position="190"/>
        <end position="197"/>
    </location>
    <ligand>
        <name>ATP</name>
        <dbReference type="ChEBI" id="CHEBI:30616"/>
    </ligand>
</feature>